<keyword evidence="2" id="KW-0560">Oxidoreductase</keyword>
<dbReference type="PANTHER" id="PTHR43539">
    <property type="entry name" value="FLAVIN-BINDING MONOOXYGENASE-LIKE PROTEIN (AFU_ORTHOLOGUE AFUA_4G09220)"/>
    <property type="match status" value="1"/>
</dbReference>
<organism evidence="5 6">
    <name type="scientific">Tetracentron sinense</name>
    <name type="common">Spur-leaf</name>
    <dbReference type="NCBI Taxonomy" id="13715"/>
    <lineage>
        <taxon>Eukaryota</taxon>
        <taxon>Viridiplantae</taxon>
        <taxon>Streptophyta</taxon>
        <taxon>Embryophyta</taxon>
        <taxon>Tracheophyta</taxon>
        <taxon>Spermatophyta</taxon>
        <taxon>Magnoliopsida</taxon>
        <taxon>Trochodendrales</taxon>
        <taxon>Trochodendraceae</taxon>
        <taxon>Tetracentron</taxon>
    </lineage>
</organism>
<name>A0A834ZQC1_TETSI</name>
<dbReference type="EMBL" id="JABCRI010000002">
    <property type="protein sequence ID" value="KAF8409935.1"/>
    <property type="molecule type" value="Genomic_DNA"/>
</dbReference>
<dbReference type="Gene3D" id="3.50.50.60">
    <property type="entry name" value="FAD/NAD(P)-binding domain"/>
    <property type="match status" value="2"/>
</dbReference>
<dbReference type="OrthoDB" id="66881at2759"/>
<evidence type="ECO:0000256" key="4">
    <source>
        <dbReference type="ARBA" id="ARBA00047707"/>
    </source>
</evidence>
<evidence type="ECO:0000313" key="6">
    <source>
        <dbReference type="Proteomes" id="UP000655225"/>
    </source>
</evidence>
<dbReference type="InterPro" id="IPR050982">
    <property type="entry name" value="Auxin_biosynth/cation_transpt"/>
</dbReference>
<proteinExistence type="inferred from homology"/>
<reference evidence="5 6" key="1">
    <citation type="submission" date="2020-04" db="EMBL/GenBank/DDBJ databases">
        <title>Plant Genome Project.</title>
        <authorList>
            <person name="Zhang R.-G."/>
        </authorList>
    </citation>
    <scope>NUCLEOTIDE SEQUENCE [LARGE SCALE GENOMIC DNA]</scope>
    <source>
        <strain evidence="5">YNK0</strain>
        <tissue evidence="5">Leaf</tissue>
    </source>
</reference>
<dbReference type="GO" id="GO:0050660">
    <property type="term" value="F:flavin adenine dinucleotide binding"/>
    <property type="evidence" value="ECO:0007669"/>
    <property type="project" value="TreeGrafter"/>
</dbReference>
<evidence type="ECO:0000256" key="1">
    <source>
        <dbReference type="ARBA" id="ARBA00009183"/>
    </source>
</evidence>
<evidence type="ECO:0000313" key="5">
    <source>
        <dbReference type="EMBL" id="KAF8409935.1"/>
    </source>
</evidence>
<dbReference type="PRINTS" id="PR00469">
    <property type="entry name" value="PNDRDTASEII"/>
</dbReference>
<dbReference type="EC" id="1.14.13.168" evidence="3"/>
<protein>
    <recommendedName>
        <fullName evidence="3">indole-3-pyruvate monooxygenase</fullName>
        <ecNumber evidence="3">1.14.13.168</ecNumber>
    </recommendedName>
</protein>
<gene>
    <name evidence="5" type="ORF">HHK36_002454</name>
</gene>
<comment type="similarity">
    <text evidence="1">Belongs to the FMO family.</text>
</comment>
<comment type="caution">
    <text evidence="5">The sequence shown here is derived from an EMBL/GenBank/DDBJ whole genome shotgun (WGS) entry which is preliminary data.</text>
</comment>
<evidence type="ECO:0000256" key="2">
    <source>
        <dbReference type="ARBA" id="ARBA00023002"/>
    </source>
</evidence>
<dbReference type="PANTHER" id="PTHR43539:SF56">
    <property type="entry name" value="EXPRESSED PROTEIN"/>
    <property type="match status" value="1"/>
</dbReference>
<comment type="catalytic activity">
    <reaction evidence="4">
        <text>indole-3-pyruvate + NADPH + O2 + H(+) = (indol-3-yl)acetate + CO2 + NADP(+) + H2O</text>
        <dbReference type="Rhea" id="RHEA:34331"/>
        <dbReference type="ChEBI" id="CHEBI:15377"/>
        <dbReference type="ChEBI" id="CHEBI:15378"/>
        <dbReference type="ChEBI" id="CHEBI:15379"/>
        <dbReference type="ChEBI" id="CHEBI:16526"/>
        <dbReference type="ChEBI" id="CHEBI:17640"/>
        <dbReference type="ChEBI" id="CHEBI:30854"/>
        <dbReference type="ChEBI" id="CHEBI:57783"/>
        <dbReference type="ChEBI" id="CHEBI:58349"/>
        <dbReference type="EC" id="1.14.13.168"/>
    </reaction>
</comment>
<keyword evidence="6" id="KW-1185">Reference proteome</keyword>
<sequence length="778" mass="87173">MDDAALRLQRFVSQLSSITGTTKAQTEDERRYIEVIPRGLHIAEAPENGCFRGHASRSCLARWKPRKDDAQHKVSGPGSASMRHIFQVAEELLMGVAMNDRYLCNHHGNIRQVRVFSLPSAFSQGFGAQFSLSMDLACFQVYSNGLDLYLLLALGSDFSNLFVDCPSQIDLDGMFLRRILLIYGTNIRQRESWQQAIRVYRKTGLTPCLGLDRLHWSSMGAPMPPWPFANSAIPPGQIPPLRPPPPQGGAFHTSYAVSRASIAATTAPTSMPPPSLEQFRLQTPLPNMPQSPQVFVRLVQKTLGKPDSVLQDNDLPVPLIEKISYPFTEFLQKKVIPRQRKLKSENQNPSVTSGIKLNYMFFEKMNPELKQVWVPGPVIVGAGPSGLATAACLKEKGVPSLILERDKCVASLWKLKTYDRLRLHLPKKFCELPYMEFPPEFPVYPTKQQFISYLEAYSKHFSIEPMFEEEVRWTGYDSTMGIWRVRTNETEFLCRWLIVATGENAQPTFPEIAGISGFRGRFLHTSAYENGADFRGEKVLVVGCGNSGMEISLDLCNNGAQASIVLHILPREMFGRSTFGISMRLLKWFPLQLVDLFLLLSSRLILGDIQRFGIRRPEIGPLELKNSTGKTPVLDVGTLAKIKTGQIKTRVTAWERSVNDSGAGEGEDADSRVVPGIQRFTTKAAEFVDGRVEEFDSVILATGYRSNVPSWLKEGEFFCEQNGYPRTPFPNSWKGKNGLYSVGFTKRGLLGTSMDAQSVAEDIAQQWNSATKHLRYEL</sequence>
<evidence type="ECO:0000256" key="3">
    <source>
        <dbReference type="ARBA" id="ARBA00039148"/>
    </source>
</evidence>
<dbReference type="Pfam" id="PF13738">
    <property type="entry name" value="Pyr_redox_3"/>
    <property type="match status" value="1"/>
</dbReference>
<dbReference type="Proteomes" id="UP000655225">
    <property type="component" value="Unassembled WGS sequence"/>
</dbReference>
<dbReference type="PRINTS" id="PR00368">
    <property type="entry name" value="FADPNR"/>
</dbReference>
<dbReference type="AlphaFoldDB" id="A0A834ZQC1"/>
<dbReference type="GO" id="GO:0103075">
    <property type="term" value="F:indole-3-pyruvate monooxygenase activity"/>
    <property type="evidence" value="ECO:0007669"/>
    <property type="project" value="UniProtKB-EC"/>
</dbReference>
<dbReference type="InterPro" id="IPR036188">
    <property type="entry name" value="FAD/NAD-bd_sf"/>
</dbReference>
<accession>A0A834ZQC1</accession>
<dbReference type="SUPFAM" id="SSF51905">
    <property type="entry name" value="FAD/NAD(P)-binding domain"/>
    <property type="match status" value="2"/>
</dbReference>